<sequence>MNTNYIMNGESSFIISVSHPPLCSPQMIKSVPTSIFMRDIINIFQQRINIPNSKKRIVSANQQFPVKMFNLVRPRVIGAGGDMLDVPTKTHVLKCGRPKAGTIVAYNNMWGSKYCPNTPSKGVESSTDLEKNPFPNVKTPEVVTTRHVSAHNNFHDYGTPFTVPKHVGIMKFRKGATSESLSPGKVQRVSHCLLARCNDVSHCLLARCNE</sequence>
<organism evidence="1">
    <name type="scientific">Timema bartmani</name>
    <dbReference type="NCBI Taxonomy" id="61472"/>
    <lineage>
        <taxon>Eukaryota</taxon>
        <taxon>Metazoa</taxon>
        <taxon>Ecdysozoa</taxon>
        <taxon>Arthropoda</taxon>
        <taxon>Hexapoda</taxon>
        <taxon>Insecta</taxon>
        <taxon>Pterygota</taxon>
        <taxon>Neoptera</taxon>
        <taxon>Polyneoptera</taxon>
        <taxon>Phasmatodea</taxon>
        <taxon>Timematodea</taxon>
        <taxon>Timematoidea</taxon>
        <taxon>Timematidae</taxon>
        <taxon>Timema</taxon>
    </lineage>
</organism>
<accession>A0A7R9FDW4</accession>
<dbReference type="EMBL" id="OD580445">
    <property type="protein sequence ID" value="CAD7450900.1"/>
    <property type="molecule type" value="Genomic_DNA"/>
</dbReference>
<dbReference type="AlphaFoldDB" id="A0A7R9FDW4"/>
<protein>
    <submittedName>
        <fullName evidence="1">Uncharacterized protein</fullName>
    </submittedName>
</protein>
<name>A0A7R9FDW4_9NEOP</name>
<reference evidence="1" key="1">
    <citation type="submission" date="2020-11" db="EMBL/GenBank/DDBJ databases">
        <authorList>
            <person name="Tran Van P."/>
        </authorList>
    </citation>
    <scope>NUCLEOTIDE SEQUENCE</scope>
</reference>
<proteinExistence type="predicted"/>
<gene>
    <name evidence="1" type="ORF">TBIB3V08_LOCUS13169</name>
</gene>
<evidence type="ECO:0000313" key="1">
    <source>
        <dbReference type="EMBL" id="CAD7450900.1"/>
    </source>
</evidence>